<evidence type="ECO:0000313" key="2">
    <source>
        <dbReference type="Proteomes" id="UP001311232"/>
    </source>
</evidence>
<keyword evidence="2" id="KW-1185">Reference proteome</keyword>
<name>A0AAV9QPV3_9TELE</name>
<organism evidence="1 2">
    <name type="scientific">Crenichthys baileyi</name>
    <name type="common">White River springfish</name>
    <dbReference type="NCBI Taxonomy" id="28760"/>
    <lineage>
        <taxon>Eukaryota</taxon>
        <taxon>Metazoa</taxon>
        <taxon>Chordata</taxon>
        <taxon>Craniata</taxon>
        <taxon>Vertebrata</taxon>
        <taxon>Euteleostomi</taxon>
        <taxon>Actinopterygii</taxon>
        <taxon>Neopterygii</taxon>
        <taxon>Teleostei</taxon>
        <taxon>Neoteleostei</taxon>
        <taxon>Acanthomorphata</taxon>
        <taxon>Ovalentaria</taxon>
        <taxon>Atherinomorphae</taxon>
        <taxon>Cyprinodontiformes</taxon>
        <taxon>Goodeidae</taxon>
        <taxon>Crenichthys</taxon>
    </lineage>
</organism>
<dbReference type="AlphaFoldDB" id="A0AAV9QPV3"/>
<comment type="caution">
    <text evidence="1">The sequence shown here is derived from an EMBL/GenBank/DDBJ whole genome shotgun (WGS) entry which is preliminary data.</text>
</comment>
<accession>A0AAV9QPV3</accession>
<dbReference type="Proteomes" id="UP001311232">
    <property type="component" value="Unassembled WGS sequence"/>
</dbReference>
<gene>
    <name evidence="1" type="ORF">CRENBAI_006896</name>
</gene>
<feature type="non-terminal residue" evidence="1">
    <location>
        <position position="105"/>
    </location>
</feature>
<protein>
    <submittedName>
        <fullName evidence="1">Uncharacterized protein</fullName>
    </submittedName>
</protein>
<reference evidence="1 2" key="1">
    <citation type="submission" date="2021-06" db="EMBL/GenBank/DDBJ databases">
        <authorList>
            <person name="Palmer J.M."/>
        </authorList>
    </citation>
    <scope>NUCLEOTIDE SEQUENCE [LARGE SCALE GENOMIC DNA]</scope>
    <source>
        <strain evidence="1 2">MEX-2019</strain>
        <tissue evidence="1">Muscle</tissue>
    </source>
</reference>
<evidence type="ECO:0000313" key="1">
    <source>
        <dbReference type="EMBL" id="KAK5598626.1"/>
    </source>
</evidence>
<dbReference type="EMBL" id="JAHHUM010003034">
    <property type="protein sequence ID" value="KAK5598626.1"/>
    <property type="molecule type" value="Genomic_DNA"/>
</dbReference>
<sequence length="105" mass="10819">MAPVTARRGGAMEGKEARRELRAVLNGAGVACPQSRYIWRPPAAGANCFLPPQLIPPCLLSHSQMGGVGGIGGRAVFSQALCPYFCNFLYGLGGGGARKAVAMAA</sequence>
<proteinExistence type="predicted"/>